<evidence type="ECO:0000256" key="3">
    <source>
        <dbReference type="ARBA" id="ARBA00022989"/>
    </source>
</evidence>
<evidence type="ECO:0000256" key="6">
    <source>
        <dbReference type="SAM" id="Phobius"/>
    </source>
</evidence>
<evidence type="ECO:0000256" key="2">
    <source>
        <dbReference type="ARBA" id="ARBA00022692"/>
    </source>
</evidence>
<dbReference type="GO" id="GO:0015112">
    <property type="term" value="F:nitrate transmembrane transporter activity"/>
    <property type="evidence" value="ECO:0007669"/>
    <property type="project" value="InterPro"/>
</dbReference>
<evidence type="ECO:0000256" key="1">
    <source>
        <dbReference type="ARBA" id="ARBA00004141"/>
    </source>
</evidence>
<evidence type="ECO:0000313" key="8">
    <source>
        <dbReference type="Proteomes" id="UP000554482"/>
    </source>
</evidence>
<gene>
    <name evidence="7" type="ORF">FRX31_010593</name>
</gene>
<proteinExistence type="predicted"/>
<feature type="transmembrane region" description="Helical" evidence="6">
    <location>
        <begin position="120"/>
        <end position="139"/>
    </location>
</feature>
<keyword evidence="2 6" id="KW-0812">Transmembrane</keyword>
<feature type="region of interest" description="Disordered" evidence="5">
    <location>
        <begin position="186"/>
        <end position="208"/>
    </location>
</feature>
<evidence type="ECO:0000256" key="5">
    <source>
        <dbReference type="SAM" id="MobiDB-lite"/>
    </source>
</evidence>
<sequence>MLLVARKPWWWCYPATNAVGYSPGHHLGATNFTTWRIAFFIPALFQILIAFAILIYGQDLPEGNFRKRQQSGVVPNDSFWQVLRSLGLISGLTGGGGNLGAVVTQFIFFTGSKLTQGKGITYMGYTMIGCTLPIWLIYFPPWGGMICGPSTEENAAEENYYSSEWNSQEQQRGLHQASMRFAANCRSKRGRRVRPTSMPFSGRSPSHI</sequence>
<evidence type="ECO:0000313" key="7">
    <source>
        <dbReference type="EMBL" id="KAF5199812.1"/>
    </source>
</evidence>
<comment type="caution">
    <text evidence="7">The sequence shown here is derived from an EMBL/GenBank/DDBJ whole genome shotgun (WGS) entry which is preliminary data.</text>
</comment>
<name>A0A7J6WUS3_THATH</name>
<protein>
    <submittedName>
        <fullName evidence="7">High-affinity nitrate transporter 2.2</fullName>
    </submittedName>
</protein>
<reference evidence="7 8" key="1">
    <citation type="submission" date="2020-06" db="EMBL/GenBank/DDBJ databases">
        <title>Transcriptomic and genomic resources for Thalictrum thalictroides and T. hernandezii: Facilitating candidate gene discovery in an emerging model plant lineage.</title>
        <authorList>
            <person name="Arias T."/>
            <person name="Riano-Pachon D.M."/>
            <person name="Di Stilio V.S."/>
        </authorList>
    </citation>
    <scope>NUCLEOTIDE SEQUENCE [LARGE SCALE GENOMIC DNA]</scope>
    <source>
        <strain evidence="8">cv. WT478/WT964</strain>
        <tissue evidence="7">Leaves</tissue>
    </source>
</reference>
<keyword evidence="4 6" id="KW-0472">Membrane</keyword>
<feature type="transmembrane region" description="Helical" evidence="6">
    <location>
        <begin position="37"/>
        <end position="57"/>
    </location>
</feature>
<keyword evidence="3 6" id="KW-1133">Transmembrane helix</keyword>
<accession>A0A7J6WUS3</accession>
<dbReference type="AlphaFoldDB" id="A0A7J6WUS3"/>
<dbReference type="GO" id="GO:0016020">
    <property type="term" value="C:membrane"/>
    <property type="evidence" value="ECO:0007669"/>
    <property type="project" value="UniProtKB-SubCell"/>
</dbReference>
<keyword evidence="8" id="KW-1185">Reference proteome</keyword>
<dbReference type="EMBL" id="JABWDY010011412">
    <property type="protein sequence ID" value="KAF5199812.1"/>
    <property type="molecule type" value="Genomic_DNA"/>
</dbReference>
<comment type="subcellular location">
    <subcellularLocation>
        <location evidence="1">Membrane</location>
        <topology evidence="1">Multi-pass membrane protein</topology>
    </subcellularLocation>
</comment>
<evidence type="ECO:0000256" key="4">
    <source>
        <dbReference type="ARBA" id="ARBA00023136"/>
    </source>
</evidence>
<dbReference type="PANTHER" id="PTHR23515">
    <property type="entry name" value="HIGH-AFFINITY NITRATE TRANSPORTER 2.3"/>
    <property type="match status" value="1"/>
</dbReference>
<dbReference type="InterPro" id="IPR044772">
    <property type="entry name" value="NO3_transporter"/>
</dbReference>
<dbReference type="Proteomes" id="UP000554482">
    <property type="component" value="Unassembled WGS sequence"/>
</dbReference>
<feature type="transmembrane region" description="Helical" evidence="6">
    <location>
        <begin position="86"/>
        <end position="108"/>
    </location>
</feature>
<organism evidence="7 8">
    <name type="scientific">Thalictrum thalictroides</name>
    <name type="common">Rue-anemone</name>
    <name type="synonym">Anemone thalictroides</name>
    <dbReference type="NCBI Taxonomy" id="46969"/>
    <lineage>
        <taxon>Eukaryota</taxon>
        <taxon>Viridiplantae</taxon>
        <taxon>Streptophyta</taxon>
        <taxon>Embryophyta</taxon>
        <taxon>Tracheophyta</taxon>
        <taxon>Spermatophyta</taxon>
        <taxon>Magnoliopsida</taxon>
        <taxon>Ranunculales</taxon>
        <taxon>Ranunculaceae</taxon>
        <taxon>Thalictroideae</taxon>
        <taxon>Thalictrum</taxon>
    </lineage>
</organism>